<evidence type="ECO:0000313" key="1">
    <source>
        <dbReference type="EMBL" id="PRD48065.1"/>
    </source>
</evidence>
<protein>
    <recommendedName>
        <fullName evidence="3">DUF3828 domain-containing protein</fullName>
    </recommendedName>
</protein>
<gene>
    <name evidence="1" type="ORF">C5745_06000</name>
</gene>
<sequence length="180" mass="20550">MKWSIITVWMIMFLSSCNNPETKKTETHEEGYETQQMTDISNTLTAFIKSDTRALDKIDKDLISEDLAGLISKAAAMEKIDAIRVANSNEPTNKPRLIEGDIFSSLYEGAEHFSVEDIKNLDDKAIVTVRFSNTTFNEKWDDEIVFVKQEKWVIDDVIFKSYDPALPTTKAILQDFISKN</sequence>
<dbReference type="Proteomes" id="UP000239711">
    <property type="component" value="Unassembled WGS sequence"/>
</dbReference>
<organism evidence="1 2">
    <name type="scientific">Sphingobacterium haloxyli</name>
    <dbReference type="NCBI Taxonomy" id="2100533"/>
    <lineage>
        <taxon>Bacteria</taxon>
        <taxon>Pseudomonadati</taxon>
        <taxon>Bacteroidota</taxon>
        <taxon>Sphingobacteriia</taxon>
        <taxon>Sphingobacteriales</taxon>
        <taxon>Sphingobacteriaceae</taxon>
        <taxon>Sphingobacterium</taxon>
    </lineage>
</organism>
<keyword evidence="2" id="KW-1185">Reference proteome</keyword>
<proteinExistence type="predicted"/>
<comment type="caution">
    <text evidence="1">The sequence shown here is derived from an EMBL/GenBank/DDBJ whole genome shotgun (WGS) entry which is preliminary data.</text>
</comment>
<dbReference type="AlphaFoldDB" id="A0A2S9J5L1"/>
<dbReference type="EMBL" id="PVBQ01000004">
    <property type="protein sequence ID" value="PRD48065.1"/>
    <property type="molecule type" value="Genomic_DNA"/>
</dbReference>
<evidence type="ECO:0008006" key="3">
    <source>
        <dbReference type="Google" id="ProtNLM"/>
    </source>
</evidence>
<accession>A0A2S9J5L1</accession>
<name>A0A2S9J5L1_9SPHI</name>
<dbReference type="PROSITE" id="PS51257">
    <property type="entry name" value="PROKAR_LIPOPROTEIN"/>
    <property type="match status" value="1"/>
</dbReference>
<dbReference type="OrthoDB" id="759561at2"/>
<dbReference type="RefSeq" id="WP_105716092.1">
    <property type="nucleotide sequence ID" value="NZ_PVBQ01000004.1"/>
</dbReference>
<reference evidence="1 2" key="1">
    <citation type="submission" date="2018-02" db="EMBL/GenBank/DDBJ databases">
        <title>The draft genome of Sphingobacterium sp. 5JN-11.</title>
        <authorList>
            <person name="Liu L."/>
            <person name="Li L."/>
            <person name="Liang L."/>
            <person name="Zhang X."/>
            <person name="Wang T."/>
        </authorList>
    </citation>
    <scope>NUCLEOTIDE SEQUENCE [LARGE SCALE GENOMIC DNA]</scope>
    <source>
        <strain evidence="1 2">5JN-11</strain>
    </source>
</reference>
<evidence type="ECO:0000313" key="2">
    <source>
        <dbReference type="Proteomes" id="UP000239711"/>
    </source>
</evidence>